<accession>A0ABD0NTQ0</accession>
<organism evidence="2 3">
    <name type="scientific">Cirrhinus mrigala</name>
    <name type="common">Mrigala</name>
    <dbReference type="NCBI Taxonomy" id="683832"/>
    <lineage>
        <taxon>Eukaryota</taxon>
        <taxon>Metazoa</taxon>
        <taxon>Chordata</taxon>
        <taxon>Craniata</taxon>
        <taxon>Vertebrata</taxon>
        <taxon>Euteleostomi</taxon>
        <taxon>Actinopterygii</taxon>
        <taxon>Neopterygii</taxon>
        <taxon>Teleostei</taxon>
        <taxon>Ostariophysi</taxon>
        <taxon>Cypriniformes</taxon>
        <taxon>Cyprinidae</taxon>
        <taxon>Labeoninae</taxon>
        <taxon>Labeonini</taxon>
        <taxon>Cirrhinus</taxon>
    </lineage>
</organism>
<keyword evidence="3" id="KW-1185">Reference proteome</keyword>
<comment type="caution">
    <text evidence="2">The sequence shown here is derived from an EMBL/GenBank/DDBJ whole genome shotgun (WGS) entry which is preliminary data.</text>
</comment>
<gene>
    <name evidence="2" type="ORF">M9458_041037</name>
</gene>
<proteinExistence type="predicted"/>
<name>A0ABD0NTQ0_CIRMR</name>
<protein>
    <recommendedName>
        <fullName evidence="4">Solute carrier family 45 member 2</fullName>
    </recommendedName>
</protein>
<evidence type="ECO:0008006" key="4">
    <source>
        <dbReference type="Google" id="ProtNLM"/>
    </source>
</evidence>
<evidence type="ECO:0000256" key="1">
    <source>
        <dbReference type="SAM" id="Phobius"/>
    </source>
</evidence>
<reference evidence="2 3" key="1">
    <citation type="submission" date="2024-05" db="EMBL/GenBank/DDBJ databases">
        <title>Genome sequencing and assembly of Indian major carp, Cirrhinus mrigala (Hamilton, 1822).</title>
        <authorList>
            <person name="Mohindra V."/>
            <person name="Chowdhury L.M."/>
            <person name="Lal K."/>
            <person name="Jena J.K."/>
        </authorList>
    </citation>
    <scope>NUCLEOTIDE SEQUENCE [LARGE SCALE GENOMIC DNA]</scope>
    <source>
        <strain evidence="2">CM1030</strain>
        <tissue evidence="2">Blood</tissue>
    </source>
</reference>
<feature type="transmembrane region" description="Helical" evidence="1">
    <location>
        <begin position="16"/>
        <end position="37"/>
    </location>
</feature>
<dbReference type="EMBL" id="JAMKFB020000020">
    <property type="protein sequence ID" value="KAL0165284.1"/>
    <property type="molecule type" value="Genomic_DNA"/>
</dbReference>
<sequence length="59" mass="6542">MSNGGRIELCLPTWRFSMTMIASLIIVGGQLLMPGLAALCRDWQILQIVIIVPFVLMLP</sequence>
<feature type="non-terminal residue" evidence="2">
    <location>
        <position position="59"/>
    </location>
</feature>
<evidence type="ECO:0000313" key="3">
    <source>
        <dbReference type="Proteomes" id="UP001529510"/>
    </source>
</evidence>
<dbReference type="Proteomes" id="UP001529510">
    <property type="component" value="Unassembled WGS sequence"/>
</dbReference>
<keyword evidence="1" id="KW-1133">Transmembrane helix</keyword>
<keyword evidence="1" id="KW-0812">Transmembrane</keyword>
<evidence type="ECO:0000313" key="2">
    <source>
        <dbReference type="EMBL" id="KAL0165284.1"/>
    </source>
</evidence>
<keyword evidence="1" id="KW-0472">Membrane</keyword>
<dbReference type="AlphaFoldDB" id="A0ABD0NTQ0"/>